<gene>
    <name evidence="1" type="ORF">JDV02_005931</name>
</gene>
<dbReference type="EMBL" id="CP086358">
    <property type="protein sequence ID" value="UNI19772.1"/>
    <property type="molecule type" value="Genomic_DNA"/>
</dbReference>
<reference evidence="1" key="1">
    <citation type="submission" date="2021-11" db="EMBL/GenBank/DDBJ databases">
        <title>Purpureocillium_takamizusanense_genome.</title>
        <authorList>
            <person name="Nguyen N.-H."/>
        </authorList>
    </citation>
    <scope>NUCLEOTIDE SEQUENCE</scope>
    <source>
        <strain evidence="1">PT3</strain>
    </source>
</reference>
<dbReference type="AlphaFoldDB" id="A0A9Q8VCG2"/>
<sequence>MATIDAHPQERGHVFLLRTRTLYVQPDSREREAASKQGMHRPTISQIWGNPETRLAPDLLLACSNGPELGALCGFDPALLFLGVLSLKSRFATGQVLGPIEMQSLVQGVDVSKRERPGVLERRAS</sequence>
<keyword evidence="2" id="KW-1185">Reference proteome</keyword>
<organism evidence="1 2">
    <name type="scientific">Purpureocillium takamizusanense</name>
    <dbReference type="NCBI Taxonomy" id="2060973"/>
    <lineage>
        <taxon>Eukaryota</taxon>
        <taxon>Fungi</taxon>
        <taxon>Dikarya</taxon>
        <taxon>Ascomycota</taxon>
        <taxon>Pezizomycotina</taxon>
        <taxon>Sordariomycetes</taxon>
        <taxon>Hypocreomycetidae</taxon>
        <taxon>Hypocreales</taxon>
        <taxon>Ophiocordycipitaceae</taxon>
        <taxon>Purpureocillium</taxon>
    </lineage>
</organism>
<evidence type="ECO:0000313" key="1">
    <source>
        <dbReference type="EMBL" id="UNI19772.1"/>
    </source>
</evidence>
<dbReference type="GeneID" id="72067880"/>
<evidence type="ECO:0000313" key="2">
    <source>
        <dbReference type="Proteomes" id="UP000829364"/>
    </source>
</evidence>
<dbReference type="KEGG" id="ptkz:JDV02_005931"/>
<dbReference type="Proteomes" id="UP000829364">
    <property type="component" value="Chromosome 5"/>
</dbReference>
<name>A0A9Q8VCG2_9HYPO</name>
<proteinExistence type="predicted"/>
<accession>A0A9Q8VCG2</accession>
<protein>
    <submittedName>
        <fullName evidence="1">Uncharacterized protein</fullName>
    </submittedName>
</protein>
<dbReference type="RefSeq" id="XP_047843253.1">
    <property type="nucleotide sequence ID" value="XM_047987269.1"/>
</dbReference>